<name>A0A0K2QRA8_9CAUD</name>
<dbReference type="OrthoDB" id="29963at10239"/>
<evidence type="ECO:0000313" key="1">
    <source>
        <dbReference type="EMBL" id="BAS04866.2"/>
    </source>
</evidence>
<accession>A0A0K2QRA8</accession>
<sequence length="367" mass="43182">MPQPFKSDSNSSMTMGEASQYHLSLNLEWLSGCQFSCKGCHVNKVTGVPYTMTEYVKLNTWLSSMTYEGNYLPTIVFLGPVDFLVADNTYRLLKNELTWGTFSQFKRLSLQTTFLNMDRAYEIAQVLKQHYRNLELELNFIVEPEQINNEKYLNRIKENRDRMLDYLQWDKHIASFAIMNVYEYDRVKKNDVKAILSDYQAMHAKIKEKFDSTIDFNFSMTRNPWWDNEDIKEAVQSVSRIFDGGVDHEFNQTIRFSFGKLEDSAIEKHYNWHQGNLYVSPMIYERIASFNPKLRVPLGPLGGVRETEEFERRLLLDQYHNSETKTECNRCRYQASCIERNVLTFMDMHEIKDCIIARKALDAINVI</sequence>
<dbReference type="GeneID" id="26634535"/>
<dbReference type="Proteomes" id="UP000202583">
    <property type="component" value="Segment"/>
</dbReference>
<organism evidence="1 2">
    <name type="scientific">Ralstonia phage RSF1</name>
    <dbReference type="NCBI Taxonomy" id="1689679"/>
    <lineage>
        <taxon>Viruses</taxon>
        <taxon>Duplodnaviria</taxon>
        <taxon>Heunggongvirae</taxon>
        <taxon>Uroviricota</taxon>
        <taxon>Caudoviricetes</taxon>
        <taxon>Chimalliviridae</taxon>
        <taxon>Chiangmaivirus</taxon>
        <taxon>Chiangmaivirus RSF1</taxon>
    </lineage>
</organism>
<proteinExistence type="predicted"/>
<dbReference type="EMBL" id="AP014927">
    <property type="protein sequence ID" value="BAS04866.2"/>
    <property type="molecule type" value="Genomic_DNA"/>
</dbReference>
<evidence type="ECO:0000313" key="2">
    <source>
        <dbReference type="Proteomes" id="UP000202583"/>
    </source>
</evidence>
<dbReference type="RefSeq" id="YP_009207878.2">
    <property type="nucleotide sequence ID" value="NC_028899.1"/>
</dbReference>
<dbReference type="KEGG" id="vg:26634535"/>
<reference evidence="1 2" key="1">
    <citation type="submission" date="2015-07" db="EMBL/GenBank/DDBJ databases">
        <title>Two Asian jumbo phage RSL2 and RSF1 infecting the phytopathogen Ralstonia solanacearum share common features related to the phi-KZ-like phages.</title>
        <authorList>
            <person name="Kawasaki T."/>
            <person name="Fujie M."/>
            <person name="Chatchawankanphanich O."/>
            <person name="Ogata H."/>
            <person name="Yamada T."/>
        </authorList>
    </citation>
    <scope>NUCLEOTIDE SEQUENCE [LARGE SCALE GENOMIC DNA]</scope>
    <source>
        <strain evidence="1 2">RSF1</strain>
    </source>
</reference>
<protein>
    <submittedName>
        <fullName evidence="1">Uncharacterized protein</fullName>
    </submittedName>
</protein>
<keyword evidence="2" id="KW-1185">Reference proteome</keyword>